<keyword evidence="1" id="KW-0830">Ubiquinone</keyword>
<dbReference type="Proteomes" id="UP000222944">
    <property type="component" value="Unassembled WGS sequence"/>
</dbReference>
<sequence length="46" mass="5320">MFLLIEEPGPSSSFDEELAELSMSTKYYSLYKARMVPTTFIIKARK</sequence>
<evidence type="ECO:0000313" key="1">
    <source>
        <dbReference type="EMBL" id="PGH88039.1"/>
    </source>
</evidence>
<organism evidence="1 2">
    <name type="scientific">Bacillus thuringiensis</name>
    <dbReference type="NCBI Taxonomy" id="1428"/>
    <lineage>
        <taxon>Bacteria</taxon>
        <taxon>Bacillati</taxon>
        <taxon>Bacillota</taxon>
        <taxon>Bacilli</taxon>
        <taxon>Bacillales</taxon>
        <taxon>Bacillaceae</taxon>
        <taxon>Bacillus</taxon>
        <taxon>Bacillus cereus group</taxon>
    </lineage>
</organism>
<reference evidence="1 2" key="1">
    <citation type="submission" date="2017-09" db="EMBL/GenBank/DDBJ databases">
        <title>Large-scale bioinformatics analysis of Bacillus genomes uncovers conserved roles of natural products in bacterial physiology.</title>
        <authorList>
            <consortium name="Agbiome Team Llc"/>
            <person name="Bleich R.M."/>
            <person name="Grubbs K.J."/>
            <person name="Santa Maria K.C."/>
            <person name="Allen S.E."/>
            <person name="Farag S."/>
            <person name="Shank E.A."/>
            <person name="Bowers A."/>
        </authorList>
    </citation>
    <scope>NUCLEOTIDE SEQUENCE [LARGE SCALE GENOMIC DNA]</scope>
    <source>
        <strain evidence="1 2">AFS058004</strain>
    </source>
</reference>
<protein>
    <submittedName>
        <fullName evidence="1">Ubiquinone biosynthesis protein UbiE</fullName>
    </submittedName>
</protein>
<dbReference type="EMBL" id="NUFN01000001">
    <property type="protein sequence ID" value="PGH88039.1"/>
    <property type="molecule type" value="Genomic_DNA"/>
</dbReference>
<name>A0A9X7C524_BACTU</name>
<proteinExistence type="predicted"/>
<dbReference type="AlphaFoldDB" id="A0A9X7C524"/>
<gene>
    <name evidence="1" type="ORF">CN899_01855</name>
</gene>
<accession>A0A9X7C524</accession>
<comment type="caution">
    <text evidence="1">The sequence shown here is derived from an EMBL/GenBank/DDBJ whole genome shotgun (WGS) entry which is preliminary data.</text>
</comment>
<evidence type="ECO:0000313" key="2">
    <source>
        <dbReference type="Proteomes" id="UP000222944"/>
    </source>
</evidence>